<evidence type="ECO:0000313" key="2">
    <source>
        <dbReference type="EMBL" id="MBL0849137.1"/>
    </source>
</evidence>
<sequence length="64" mass="7311">MKIKIELIASIIAIKTYLMTKIKLWTAEKSLKIMGKIMIMVHIRIYGTAMMGFSSTHYVIAYDG</sequence>
<organism evidence="2 3">
    <name type="scientific">Candidatus Liberibacter ctenarytainae</name>
    <dbReference type="NCBI Taxonomy" id="2020335"/>
    <lineage>
        <taxon>Bacteria</taxon>
        <taxon>Pseudomonadati</taxon>
        <taxon>Pseudomonadota</taxon>
        <taxon>Alphaproteobacteria</taxon>
        <taxon>Hyphomicrobiales</taxon>
        <taxon>Rhizobiaceae</taxon>
        <taxon>Liberibacter</taxon>
    </lineage>
</organism>
<accession>A0A937ALU8</accession>
<reference evidence="2" key="1">
    <citation type="submission" date="2019-02" db="EMBL/GenBank/DDBJ databases">
        <title>A novel Candidatus Liberibacter species associated with the New Zealand native fuchsia psyllid, Ctenarytaina fuchsiae.</title>
        <authorList>
            <person name="Thompson S.M."/>
            <person name="Jorgensen N."/>
            <person name="David C."/>
            <person name="Bulman S.R."/>
            <person name="Smith G.R."/>
        </authorList>
    </citation>
    <scope>NUCLEOTIDE SEQUENCE</scope>
    <source>
        <strain evidence="2">Oxford</strain>
    </source>
</reference>
<keyword evidence="1" id="KW-0472">Membrane</keyword>
<keyword evidence="1" id="KW-0812">Transmembrane</keyword>
<evidence type="ECO:0000313" key="3">
    <source>
        <dbReference type="Proteomes" id="UP000736856"/>
    </source>
</evidence>
<name>A0A937ALU8_9HYPH</name>
<gene>
    <name evidence="2" type="ORF">EU981_03550</name>
</gene>
<evidence type="ECO:0000256" key="1">
    <source>
        <dbReference type="SAM" id="Phobius"/>
    </source>
</evidence>
<protein>
    <submittedName>
        <fullName evidence="2">Uncharacterized protein</fullName>
    </submittedName>
</protein>
<dbReference type="EMBL" id="SEOL01000006">
    <property type="protein sequence ID" value="MBL0849137.1"/>
    <property type="molecule type" value="Genomic_DNA"/>
</dbReference>
<proteinExistence type="predicted"/>
<dbReference type="AlphaFoldDB" id="A0A937ALU8"/>
<feature type="transmembrane region" description="Helical" evidence="1">
    <location>
        <begin position="39"/>
        <end position="60"/>
    </location>
</feature>
<keyword evidence="1" id="KW-1133">Transmembrane helix</keyword>
<dbReference type="Proteomes" id="UP000736856">
    <property type="component" value="Unassembled WGS sequence"/>
</dbReference>
<comment type="caution">
    <text evidence="2">The sequence shown here is derived from an EMBL/GenBank/DDBJ whole genome shotgun (WGS) entry which is preliminary data.</text>
</comment>